<accession>A0A2S0M6Q6</accession>
<name>A0A2S0M6Q6_MEGEL</name>
<dbReference type="Pfam" id="PF01546">
    <property type="entry name" value="Peptidase_M20"/>
    <property type="match status" value="1"/>
</dbReference>
<dbReference type="RefSeq" id="WP_027895603.1">
    <property type="nucleotide sequence ID" value="NZ_CP027569.1"/>
</dbReference>
<dbReference type="Pfam" id="PF07687">
    <property type="entry name" value="M20_dimer"/>
    <property type="match status" value="1"/>
</dbReference>
<gene>
    <name evidence="4" type="ORF">C6Y28_05610</name>
</gene>
<dbReference type="GO" id="GO:0016787">
    <property type="term" value="F:hydrolase activity"/>
    <property type="evidence" value="ECO:0007669"/>
    <property type="project" value="UniProtKB-KW"/>
</dbReference>
<evidence type="ECO:0000256" key="2">
    <source>
        <dbReference type="ARBA" id="ARBA00022801"/>
    </source>
</evidence>
<dbReference type="SUPFAM" id="SSF55031">
    <property type="entry name" value="Bacterial exopeptidase dimerisation domain"/>
    <property type="match status" value="1"/>
</dbReference>
<dbReference type="Proteomes" id="UP000238358">
    <property type="component" value="Chromosome"/>
</dbReference>
<reference evidence="4 5" key="1">
    <citation type="journal article" date="2018" name="Genome Announc.">
        <title>Complete genomes of two Megasphaera elsdenii strains, NCIMB 702410 and ATCC 25940.</title>
        <authorList>
            <person name="Hatmaker E.A."/>
            <person name="O'Dell K."/>
            <person name="Riley L.A."/>
            <person name="Klingeman D.M."/>
            <person name="Guss A.M."/>
        </authorList>
    </citation>
    <scope>NUCLEOTIDE SEQUENCE [LARGE SCALE GENOMIC DNA]</scope>
    <source>
        <strain evidence="4 5">NCIMB702410</strain>
    </source>
</reference>
<evidence type="ECO:0000259" key="3">
    <source>
        <dbReference type="Pfam" id="PF07687"/>
    </source>
</evidence>
<dbReference type="EMBL" id="CP027569">
    <property type="protein sequence ID" value="AVO27123.1"/>
    <property type="molecule type" value="Genomic_DNA"/>
</dbReference>
<organism evidence="4 5">
    <name type="scientific">Megasphaera elsdenii</name>
    <dbReference type="NCBI Taxonomy" id="907"/>
    <lineage>
        <taxon>Bacteria</taxon>
        <taxon>Bacillati</taxon>
        <taxon>Bacillota</taxon>
        <taxon>Negativicutes</taxon>
        <taxon>Veillonellales</taxon>
        <taxon>Veillonellaceae</taxon>
        <taxon>Megasphaera</taxon>
    </lineage>
</organism>
<feature type="domain" description="Peptidase M20 dimerisation" evidence="3">
    <location>
        <begin position="178"/>
        <end position="273"/>
    </location>
</feature>
<dbReference type="AlphaFoldDB" id="A0A2S0M6Q6"/>
<dbReference type="Gene3D" id="3.40.630.10">
    <property type="entry name" value="Zn peptidases"/>
    <property type="match status" value="1"/>
</dbReference>
<dbReference type="InterPro" id="IPR011650">
    <property type="entry name" value="Peptidase_M20_dimer"/>
</dbReference>
<dbReference type="InterPro" id="IPR050072">
    <property type="entry name" value="Peptidase_M20A"/>
</dbReference>
<dbReference type="PANTHER" id="PTHR43808:SF17">
    <property type="entry name" value="PEPTIDASE M20"/>
    <property type="match status" value="1"/>
</dbReference>
<protein>
    <submittedName>
        <fullName evidence="4">Peptidase</fullName>
    </submittedName>
</protein>
<dbReference type="SUPFAM" id="SSF53187">
    <property type="entry name" value="Zn-dependent exopeptidases"/>
    <property type="match status" value="1"/>
</dbReference>
<keyword evidence="2" id="KW-0378">Hydrolase</keyword>
<sequence length="367" mass="40189">MNEDIERYVREHRCDFMELLCQIISLPSPTGHEQAKGEWILQYLHGLGASSAYRDEASNILYPCHIKSGEKVALYTAHIDTVFKDLQEIPIHQTGHILSAPSCSDNSASIAGLLFIIKMFFDLQLMPPQGLLFAFDVGEEGLGNLKGMRQVMADWHDRISEVVAVDCTFDTFVTTAVGSRRYAVTVEAAGGHSWMHFGQSNAIAEAARLISRLYGLSVPSQPKTTYNVGTIAGGTTINSIAAKAKFTVDLRSENADELDKLDQAFHAIIKAGERESVHIGTTLLGERPCSRLDANPLADRITAIRQRHGLPTTCIAGSTDANIPMSQGIPAISFGFCRSRGEHTLQESLDIDTFPAGMIQMLEFMGM</sequence>
<dbReference type="InterPro" id="IPR036264">
    <property type="entry name" value="Bact_exopeptidase_dim_dom"/>
</dbReference>
<dbReference type="OrthoDB" id="9783294at2"/>
<dbReference type="Gene3D" id="3.30.70.360">
    <property type="match status" value="1"/>
</dbReference>
<dbReference type="InterPro" id="IPR002933">
    <property type="entry name" value="Peptidase_M20"/>
</dbReference>
<evidence type="ECO:0000313" key="4">
    <source>
        <dbReference type="EMBL" id="AVO27123.1"/>
    </source>
</evidence>
<evidence type="ECO:0000256" key="1">
    <source>
        <dbReference type="ARBA" id="ARBA00022723"/>
    </source>
</evidence>
<dbReference type="GO" id="GO:0046872">
    <property type="term" value="F:metal ion binding"/>
    <property type="evidence" value="ECO:0007669"/>
    <property type="project" value="UniProtKB-KW"/>
</dbReference>
<proteinExistence type="predicted"/>
<keyword evidence="1" id="KW-0479">Metal-binding</keyword>
<dbReference type="PANTHER" id="PTHR43808">
    <property type="entry name" value="ACETYLORNITHINE DEACETYLASE"/>
    <property type="match status" value="1"/>
</dbReference>
<evidence type="ECO:0000313" key="5">
    <source>
        <dbReference type="Proteomes" id="UP000238358"/>
    </source>
</evidence>